<evidence type="ECO:0008006" key="3">
    <source>
        <dbReference type="Google" id="ProtNLM"/>
    </source>
</evidence>
<accession>A0A438I419</accession>
<evidence type="ECO:0000313" key="2">
    <source>
        <dbReference type="Proteomes" id="UP000288805"/>
    </source>
</evidence>
<reference evidence="1 2" key="1">
    <citation type="journal article" date="2018" name="PLoS Genet.">
        <title>Population sequencing reveals clonal diversity and ancestral inbreeding in the grapevine cultivar Chardonnay.</title>
        <authorList>
            <person name="Roach M.J."/>
            <person name="Johnson D.L."/>
            <person name="Bohlmann J."/>
            <person name="van Vuuren H.J."/>
            <person name="Jones S.J."/>
            <person name="Pretorius I.S."/>
            <person name="Schmidt S.A."/>
            <person name="Borneman A.R."/>
        </authorList>
    </citation>
    <scope>NUCLEOTIDE SEQUENCE [LARGE SCALE GENOMIC DNA]</scope>
    <source>
        <strain evidence="2">cv. Chardonnay</strain>
        <tissue evidence="1">Leaf</tissue>
    </source>
</reference>
<dbReference type="AlphaFoldDB" id="A0A438I419"/>
<proteinExistence type="predicted"/>
<organism evidence="1 2">
    <name type="scientific">Vitis vinifera</name>
    <name type="common">Grape</name>
    <dbReference type="NCBI Taxonomy" id="29760"/>
    <lineage>
        <taxon>Eukaryota</taxon>
        <taxon>Viridiplantae</taxon>
        <taxon>Streptophyta</taxon>
        <taxon>Embryophyta</taxon>
        <taxon>Tracheophyta</taxon>
        <taxon>Spermatophyta</taxon>
        <taxon>Magnoliopsida</taxon>
        <taxon>eudicotyledons</taxon>
        <taxon>Gunneridae</taxon>
        <taxon>Pentapetalae</taxon>
        <taxon>rosids</taxon>
        <taxon>Vitales</taxon>
        <taxon>Vitaceae</taxon>
        <taxon>Viteae</taxon>
        <taxon>Vitis</taxon>
    </lineage>
</organism>
<protein>
    <recommendedName>
        <fullName evidence="3">Reverse transcriptase domain-containing protein</fullName>
    </recommendedName>
</protein>
<sequence>MNLRRTSRSGFFWKKPIGDKCLGSCGLEKEIRIQAPGPDGFTVAFWQACWDFAKEEIVELFKEFYDQKSLAKSLNATFLVIIPKKEEERKGAGVQIDMRSLRQHQLELPYEGLEKDGLWVTLDGLDVWCFSMAKFLSLLTRFQQASSPALSAGKFISSCRLKGRGDAEIMVSHLLFADDTILFCEASKDQLTHLGWILAWFEAASRLRINLAKSELIPVGEIDNIEEMAVGIRLQNRKLSG</sequence>
<dbReference type="Proteomes" id="UP000288805">
    <property type="component" value="Unassembled WGS sequence"/>
</dbReference>
<evidence type="ECO:0000313" key="1">
    <source>
        <dbReference type="EMBL" id="RVW91417.1"/>
    </source>
</evidence>
<gene>
    <name evidence="1" type="ORF">CK203_038566</name>
</gene>
<name>A0A438I419_VITVI</name>
<comment type="caution">
    <text evidence="1">The sequence shown here is derived from an EMBL/GenBank/DDBJ whole genome shotgun (WGS) entry which is preliminary data.</text>
</comment>
<dbReference type="EMBL" id="QGNW01000145">
    <property type="protein sequence ID" value="RVW91417.1"/>
    <property type="molecule type" value="Genomic_DNA"/>
</dbReference>